<evidence type="ECO:0000313" key="1">
    <source>
        <dbReference type="EMBL" id="MCJ8500596.1"/>
    </source>
</evidence>
<dbReference type="SUPFAM" id="SSF55594">
    <property type="entry name" value="HPr-like"/>
    <property type="match status" value="1"/>
</dbReference>
<dbReference type="AlphaFoldDB" id="A0AA41UKM4"/>
<gene>
    <name evidence="1" type="ORF">MRX98_08430</name>
</gene>
<dbReference type="RefSeq" id="WP_246905436.1">
    <property type="nucleotide sequence ID" value="NZ_JALJRB010000007.1"/>
</dbReference>
<comment type="caution">
    <text evidence="1">The sequence shown here is derived from an EMBL/GenBank/DDBJ whole genome shotgun (WGS) entry which is preliminary data.</text>
</comment>
<name>A0AA41UKM4_9BACT</name>
<accession>A0AA41UKM4</accession>
<sequence length="440" mass="49973">MNPCVTADEGYCEISFAEKVRLFSFDYLKCCIYLASGPLPAAAFTKKLYSELVSTSQVLEDFLDFHGAKNNSQWYCYRELAAAVRHLSLGGYSQKHIANRLIFYDLPQTEEFSDAGRKAAGFVNSALMKLAPVIINEAKHLNIPIPEHAFGPEDFPGTTTGEMLPYSIDDESKDIQKKHIVKIASEFLGISTRFDQLGLYEPYSIEEIRQLVPVQVNEVAIRRFEMVVHNLQSSFDTYVIHGGFRFGDRKLKQLRSHFSVVFHLLQMMGRLLHLYERHLHEAGYKNIYKQVQDRLAALVDPDQLLECTVNYGLYYACHYLSTGKELAREILNENIERGRIEVPIPQKLGFHSRPSLMVAKIVQYYGGQVELVIGADRFDASSVLDIQWAGGKIQKENIERVNFEGDVRALKDIEILAAANYGEDTMGKGVPLPNELKYLR</sequence>
<dbReference type="InterPro" id="IPR035895">
    <property type="entry name" value="HPr-like_sf"/>
</dbReference>
<organism evidence="1 2">
    <name type="scientific">Desulfatitalea alkaliphila</name>
    <dbReference type="NCBI Taxonomy" id="2929485"/>
    <lineage>
        <taxon>Bacteria</taxon>
        <taxon>Pseudomonadati</taxon>
        <taxon>Thermodesulfobacteriota</taxon>
        <taxon>Desulfobacteria</taxon>
        <taxon>Desulfobacterales</taxon>
        <taxon>Desulfosarcinaceae</taxon>
        <taxon>Desulfatitalea</taxon>
    </lineage>
</organism>
<reference evidence="1" key="1">
    <citation type="submission" date="2022-04" db="EMBL/GenBank/DDBJ databases">
        <title>Desulfatitalea alkaliphila sp. nov., a novel anaerobic sulfate-reducing bacterium isolated from terrestrial mud volcano, Taman Peninsula, Russia.</title>
        <authorList>
            <person name="Khomyakova M.A."/>
            <person name="Merkel A.Y."/>
            <person name="Slobodkin A.I."/>
        </authorList>
    </citation>
    <scope>NUCLEOTIDE SEQUENCE</scope>
    <source>
        <strain evidence="1">M08but</strain>
    </source>
</reference>
<keyword evidence="2" id="KW-1185">Reference proteome</keyword>
<evidence type="ECO:0000313" key="2">
    <source>
        <dbReference type="Proteomes" id="UP001165427"/>
    </source>
</evidence>
<dbReference type="Proteomes" id="UP001165427">
    <property type="component" value="Unassembled WGS sequence"/>
</dbReference>
<proteinExistence type="predicted"/>
<protein>
    <submittedName>
        <fullName evidence="1">HPr family phosphocarrier protein</fullName>
    </submittedName>
</protein>
<dbReference type="EMBL" id="JALJRB010000007">
    <property type="protein sequence ID" value="MCJ8500596.1"/>
    <property type="molecule type" value="Genomic_DNA"/>
</dbReference>